<organism evidence="1">
    <name type="scientific">Anguilla anguilla</name>
    <name type="common">European freshwater eel</name>
    <name type="synonym">Muraena anguilla</name>
    <dbReference type="NCBI Taxonomy" id="7936"/>
    <lineage>
        <taxon>Eukaryota</taxon>
        <taxon>Metazoa</taxon>
        <taxon>Chordata</taxon>
        <taxon>Craniata</taxon>
        <taxon>Vertebrata</taxon>
        <taxon>Euteleostomi</taxon>
        <taxon>Actinopterygii</taxon>
        <taxon>Neopterygii</taxon>
        <taxon>Teleostei</taxon>
        <taxon>Anguilliformes</taxon>
        <taxon>Anguillidae</taxon>
        <taxon>Anguilla</taxon>
    </lineage>
</organism>
<reference evidence="1" key="1">
    <citation type="submission" date="2014-11" db="EMBL/GenBank/DDBJ databases">
        <authorList>
            <person name="Amaro Gonzalez C."/>
        </authorList>
    </citation>
    <scope>NUCLEOTIDE SEQUENCE</scope>
</reference>
<evidence type="ECO:0000313" key="1">
    <source>
        <dbReference type="EMBL" id="JAH99801.1"/>
    </source>
</evidence>
<proteinExistence type="predicted"/>
<dbReference type="AlphaFoldDB" id="A0A0E9XBK9"/>
<name>A0A0E9XBK9_ANGAN</name>
<sequence>MHLIEQLQNTVSLKQGCPIVSEKGRCECRSLFQPSTKTHDSIYQELKTIIG</sequence>
<accession>A0A0E9XBK9</accession>
<reference evidence="1" key="2">
    <citation type="journal article" date="2015" name="Fish Shellfish Immunol.">
        <title>Early steps in the European eel (Anguilla anguilla)-Vibrio vulnificus interaction in the gills: Role of the RtxA13 toxin.</title>
        <authorList>
            <person name="Callol A."/>
            <person name="Pajuelo D."/>
            <person name="Ebbesson L."/>
            <person name="Teles M."/>
            <person name="MacKenzie S."/>
            <person name="Amaro C."/>
        </authorList>
    </citation>
    <scope>NUCLEOTIDE SEQUENCE</scope>
</reference>
<protein>
    <submittedName>
        <fullName evidence="1">Uncharacterized protein</fullName>
    </submittedName>
</protein>
<dbReference type="EMBL" id="GBXM01008776">
    <property type="protein sequence ID" value="JAH99801.1"/>
    <property type="molecule type" value="Transcribed_RNA"/>
</dbReference>